<evidence type="ECO:0000256" key="1">
    <source>
        <dbReference type="ARBA" id="ARBA00023002"/>
    </source>
</evidence>
<dbReference type="PANTHER" id="PTHR10366">
    <property type="entry name" value="NAD DEPENDENT EPIMERASE/DEHYDRATASE"/>
    <property type="match status" value="1"/>
</dbReference>
<protein>
    <recommendedName>
        <fullName evidence="2">NAD-dependent epimerase/dehydratase domain-containing protein</fullName>
    </recommendedName>
</protein>
<reference evidence="3 4" key="2">
    <citation type="submission" date="2024-10" db="EMBL/GenBank/DDBJ databases">
        <authorList>
            <person name="Ryan C."/>
        </authorList>
    </citation>
    <scope>NUCLEOTIDE SEQUENCE [LARGE SCALE GENOMIC DNA]</scope>
</reference>
<dbReference type="PANTHER" id="PTHR10366:SF846">
    <property type="entry name" value="NAD-DEPENDENT EPIMERASE_DEHYDRATASE DOMAIN-CONTAINING PROTEIN"/>
    <property type="match status" value="1"/>
</dbReference>
<name>A0ABC9E1I8_9POAL</name>
<dbReference type="AlphaFoldDB" id="A0ABC9E1I8"/>
<gene>
    <name evidence="3" type="ORF">URODEC1_LOCUS90626</name>
</gene>
<proteinExistence type="predicted"/>
<dbReference type="Pfam" id="PF01370">
    <property type="entry name" value="Epimerase"/>
    <property type="match status" value="1"/>
</dbReference>
<dbReference type="Proteomes" id="UP001497457">
    <property type="component" value="Chromosome 35b"/>
</dbReference>
<evidence type="ECO:0000313" key="4">
    <source>
        <dbReference type="Proteomes" id="UP001497457"/>
    </source>
</evidence>
<evidence type="ECO:0000259" key="2">
    <source>
        <dbReference type="Pfam" id="PF01370"/>
    </source>
</evidence>
<keyword evidence="4" id="KW-1185">Reference proteome</keyword>
<sequence length="320" mass="35028">MEAAGKSVCVTGAGGFVASWLVKLLLSRSNYTVVRGTVRDPDASKNAHLKALEGAGERLQLLKADLLDYDSVASAVAGCEGVFHVASPVPSGRSSNPEVEVIGPDVTGTANVLKACYEAKVGRVVVVSSIAAVSNNPNWPKGKAFDENSWSDEEYCRKNEDWYNLSKTLAEREAFAYAAKTGLDVVTICPSLVLGPLMQSTINASSKILHNYFKGEHDTVENRLRNIVDVRDVVDALLMAYEKPEASGRYICSSHPIKVSDMINILKNLYPTYPYPKNFVEVEGNVNNSEKLQKLGWTFRPIEDTLRDSVESYKTFGLLN</sequence>
<feature type="domain" description="NAD-dependent epimerase/dehydratase" evidence="2">
    <location>
        <begin position="8"/>
        <end position="247"/>
    </location>
</feature>
<organism evidence="3 4">
    <name type="scientific">Urochloa decumbens</name>
    <dbReference type="NCBI Taxonomy" id="240449"/>
    <lineage>
        <taxon>Eukaryota</taxon>
        <taxon>Viridiplantae</taxon>
        <taxon>Streptophyta</taxon>
        <taxon>Embryophyta</taxon>
        <taxon>Tracheophyta</taxon>
        <taxon>Spermatophyta</taxon>
        <taxon>Magnoliopsida</taxon>
        <taxon>Liliopsida</taxon>
        <taxon>Poales</taxon>
        <taxon>Poaceae</taxon>
        <taxon>PACMAD clade</taxon>
        <taxon>Panicoideae</taxon>
        <taxon>Panicodae</taxon>
        <taxon>Paniceae</taxon>
        <taxon>Melinidinae</taxon>
        <taxon>Urochloa</taxon>
    </lineage>
</organism>
<keyword evidence="1" id="KW-0560">Oxidoreductase</keyword>
<dbReference type="FunFam" id="3.40.50.720:FF:000382">
    <property type="entry name" value="NAD(P)-binding Rossmann-fold superfamily protein"/>
    <property type="match status" value="1"/>
</dbReference>
<dbReference type="GO" id="GO:0016491">
    <property type="term" value="F:oxidoreductase activity"/>
    <property type="evidence" value="ECO:0007669"/>
    <property type="project" value="UniProtKB-KW"/>
</dbReference>
<dbReference type="InterPro" id="IPR001509">
    <property type="entry name" value="Epimerase_deHydtase"/>
</dbReference>
<accession>A0ABC9E1I8</accession>
<dbReference type="CDD" id="cd08958">
    <property type="entry name" value="FR_SDR_e"/>
    <property type="match status" value="1"/>
</dbReference>
<dbReference type="EMBL" id="OZ075145">
    <property type="protein sequence ID" value="CAL5048774.1"/>
    <property type="molecule type" value="Genomic_DNA"/>
</dbReference>
<dbReference type="InterPro" id="IPR050425">
    <property type="entry name" value="NAD(P)_dehydrat-like"/>
</dbReference>
<dbReference type="InterPro" id="IPR036291">
    <property type="entry name" value="NAD(P)-bd_dom_sf"/>
</dbReference>
<evidence type="ECO:0000313" key="3">
    <source>
        <dbReference type="EMBL" id="CAL5048774.1"/>
    </source>
</evidence>
<dbReference type="Gene3D" id="3.40.50.720">
    <property type="entry name" value="NAD(P)-binding Rossmann-like Domain"/>
    <property type="match status" value="1"/>
</dbReference>
<reference evidence="4" key="1">
    <citation type="submission" date="2024-06" db="EMBL/GenBank/DDBJ databases">
        <authorList>
            <person name="Ryan C."/>
        </authorList>
    </citation>
    <scope>NUCLEOTIDE SEQUENCE [LARGE SCALE GENOMIC DNA]</scope>
</reference>
<dbReference type="SUPFAM" id="SSF51735">
    <property type="entry name" value="NAD(P)-binding Rossmann-fold domains"/>
    <property type="match status" value="1"/>
</dbReference>